<dbReference type="Gramene" id="OMO73187">
    <property type="protein sequence ID" value="OMO73187"/>
    <property type="gene ID" value="CCACVL1_17420"/>
</dbReference>
<dbReference type="AlphaFoldDB" id="A0A1R3HS27"/>
<proteinExistence type="predicted"/>
<gene>
    <name evidence="1" type="ORF">CCACVL1_17420</name>
</gene>
<keyword evidence="2" id="KW-1185">Reference proteome</keyword>
<organism evidence="1 2">
    <name type="scientific">Corchorus capsularis</name>
    <name type="common">Jute</name>
    <dbReference type="NCBI Taxonomy" id="210143"/>
    <lineage>
        <taxon>Eukaryota</taxon>
        <taxon>Viridiplantae</taxon>
        <taxon>Streptophyta</taxon>
        <taxon>Embryophyta</taxon>
        <taxon>Tracheophyta</taxon>
        <taxon>Spermatophyta</taxon>
        <taxon>Magnoliopsida</taxon>
        <taxon>eudicotyledons</taxon>
        <taxon>Gunneridae</taxon>
        <taxon>Pentapetalae</taxon>
        <taxon>rosids</taxon>
        <taxon>malvids</taxon>
        <taxon>Malvales</taxon>
        <taxon>Malvaceae</taxon>
        <taxon>Grewioideae</taxon>
        <taxon>Apeibeae</taxon>
        <taxon>Corchorus</taxon>
    </lineage>
</organism>
<comment type="caution">
    <text evidence="1">The sequence shown here is derived from an EMBL/GenBank/DDBJ whole genome shotgun (WGS) entry which is preliminary data.</text>
</comment>
<evidence type="ECO:0000313" key="2">
    <source>
        <dbReference type="Proteomes" id="UP000188268"/>
    </source>
</evidence>
<evidence type="ECO:0000313" key="1">
    <source>
        <dbReference type="EMBL" id="OMO73187.1"/>
    </source>
</evidence>
<reference evidence="1 2" key="1">
    <citation type="submission" date="2013-09" db="EMBL/GenBank/DDBJ databases">
        <title>Corchorus capsularis genome sequencing.</title>
        <authorList>
            <person name="Alam M."/>
            <person name="Haque M.S."/>
            <person name="Islam M.S."/>
            <person name="Emdad E.M."/>
            <person name="Islam M.M."/>
            <person name="Ahmed B."/>
            <person name="Halim A."/>
            <person name="Hossen Q.M.M."/>
            <person name="Hossain M.Z."/>
            <person name="Ahmed R."/>
            <person name="Khan M.M."/>
            <person name="Islam R."/>
            <person name="Rashid M.M."/>
            <person name="Khan S.A."/>
            <person name="Rahman M.S."/>
            <person name="Alam M."/>
        </authorList>
    </citation>
    <scope>NUCLEOTIDE SEQUENCE [LARGE SCALE GENOMIC DNA]</scope>
    <source>
        <strain evidence="2">cv. CVL-1</strain>
        <tissue evidence="1">Whole seedling</tissue>
    </source>
</reference>
<dbReference type="EMBL" id="AWWV01011269">
    <property type="protein sequence ID" value="OMO73187.1"/>
    <property type="molecule type" value="Genomic_DNA"/>
</dbReference>
<name>A0A1R3HS27_COCAP</name>
<protein>
    <submittedName>
        <fullName evidence="1">Uncharacterized protein</fullName>
    </submittedName>
</protein>
<dbReference type="Proteomes" id="UP000188268">
    <property type="component" value="Unassembled WGS sequence"/>
</dbReference>
<accession>A0A1R3HS27</accession>
<sequence length="33" mass="3671">MMQDIALAQGIQLSDDDDLESVFSLDDKQGLMK</sequence>